<protein>
    <submittedName>
        <fullName evidence="1">Uncharacterized protein</fullName>
    </submittedName>
</protein>
<dbReference type="AlphaFoldDB" id="A0A4Z2FT69"/>
<proteinExistence type="predicted"/>
<gene>
    <name evidence="1" type="ORF">EYF80_045586</name>
</gene>
<keyword evidence="2" id="KW-1185">Reference proteome</keyword>
<dbReference type="Proteomes" id="UP000314294">
    <property type="component" value="Unassembled WGS sequence"/>
</dbReference>
<organism evidence="1 2">
    <name type="scientific">Liparis tanakae</name>
    <name type="common">Tanaka's snailfish</name>
    <dbReference type="NCBI Taxonomy" id="230148"/>
    <lineage>
        <taxon>Eukaryota</taxon>
        <taxon>Metazoa</taxon>
        <taxon>Chordata</taxon>
        <taxon>Craniata</taxon>
        <taxon>Vertebrata</taxon>
        <taxon>Euteleostomi</taxon>
        <taxon>Actinopterygii</taxon>
        <taxon>Neopterygii</taxon>
        <taxon>Teleostei</taxon>
        <taxon>Neoteleostei</taxon>
        <taxon>Acanthomorphata</taxon>
        <taxon>Eupercaria</taxon>
        <taxon>Perciformes</taxon>
        <taxon>Cottioidei</taxon>
        <taxon>Cottales</taxon>
        <taxon>Liparidae</taxon>
        <taxon>Liparis</taxon>
    </lineage>
</organism>
<accession>A0A4Z2FT69</accession>
<evidence type="ECO:0000313" key="2">
    <source>
        <dbReference type="Proteomes" id="UP000314294"/>
    </source>
</evidence>
<name>A0A4Z2FT69_9TELE</name>
<dbReference type="EMBL" id="SRLO01000917">
    <property type="protein sequence ID" value="TNN44211.1"/>
    <property type="molecule type" value="Genomic_DNA"/>
</dbReference>
<evidence type="ECO:0000313" key="1">
    <source>
        <dbReference type="EMBL" id="TNN44211.1"/>
    </source>
</evidence>
<sequence>MYLKRSPRAGVIMVTESQSGVHNQRSSNRPPKHHRYLRRTRRRECCEDVDTLQEKRNLKFHCPQSIFEKSTQGATGPLVAAAAASSAPAAIPPLGLEAAAAAAPAVASVAVVAASPAVSSASSSSAAAPGSAEASSGASALSSFIHADGAAVQGFAVHAFLRVFGVLHVLEFHEAEAAGVTGISVADNIDLLDGAELAEGLGEGLLVGVEAQASDEQLPFVRHGDA</sequence>
<reference evidence="1 2" key="1">
    <citation type="submission" date="2019-03" db="EMBL/GenBank/DDBJ databases">
        <title>First draft genome of Liparis tanakae, snailfish: a comprehensive survey of snailfish specific genes.</title>
        <authorList>
            <person name="Kim W."/>
            <person name="Song I."/>
            <person name="Jeong J.-H."/>
            <person name="Kim D."/>
            <person name="Kim S."/>
            <person name="Ryu S."/>
            <person name="Song J.Y."/>
            <person name="Lee S.K."/>
        </authorList>
    </citation>
    <scope>NUCLEOTIDE SEQUENCE [LARGE SCALE GENOMIC DNA]</scope>
    <source>
        <tissue evidence="1">Muscle</tissue>
    </source>
</reference>
<comment type="caution">
    <text evidence="1">The sequence shown here is derived from an EMBL/GenBank/DDBJ whole genome shotgun (WGS) entry which is preliminary data.</text>
</comment>